<protein>
    <submittedName>
        <fullName evidence="2">Uncharacterized protein</fullName>
    </submittedName>
</protein>
<dbReference type="OrthoDB" id="3960873at2759"/>
<evidence type="ECO:0000313" key="3">
    <source>
        <dbReference type="Proteomes" id="UP000700596"/>
    </source>
</evidence>
<feature type="region of interest" description="Disordered" evidence="1">
    <location>
        <begin position="160"/>
        <end position="179"/>
    </location>
</feature>
<sequence length="294" mass="33153">MSEKHDKQRELSFWKTHHKGIKTHLPTAATVSTGHCASLRVDLVPAEPPLRPWQGQAKICKQATQYDTFIERSNSHLATAQQHESDDGAQTPFHGHNKYTIYRNRWVVWSAHRQPTMFATSHFDEPSTERHHLSYESPHRHPACYYRCHTILQINRQPRPLSPPLCRRGGVPSTHSTRSEEIRARALMLSRLDGTPQRSICLAELRHDEMLLPLRSAAGHTTKHGHIGTYCNTRQSASTNLDTMIEARQRVGKGTAGYTAGVVKWGLLIRSAKYRLSAKPSLPGITADIAAETE</sequence>
<comment type="caution">
    <text evidence="2">The sequence shown here is derived from an EMBL/GenBank/DDBJ whole genome shotgun (WGS) entry which is preliminary data.</text>
</comment>
<reference evidence="2" key="1">
    <citation type="journal article" date="2021" name="Nat. Commun.">
        <title>Genetic determinants of endophytism in the Arabidopsis root mycobiome.</title>
        <authorList>
            <person name="Mesny F."/>
            <person name="Miyauchi S."/>
            <person name="Thiergart T."/>
            <person name="Pickel B."/>
            <person name="Atanasova L."/>
            <person name="Karlsson M."/>
            <person name="Huettel B."/>
            <person name="Barry K.W."/>
            <person name="Haridas S."/>
            <person name="Chen C."/>
            <person name="Bauer D."/>
            <person name="Andreopoulos W."/>
            <person name="Pangilinan J."/>
            <person name="LaButti K."/>
            <person name="Riley R."/>
            <person name="Lipzen A."/>
            <person name="Clum A."/>
            <person name="Drula E."/>
            <person name="Henrissat B."/>
            <person name="Kohler A."/>
            <person name="Grigoriev I.V."/>
            <person name="Martin F.M."/>
            <person name="Hacquard S."/>
        </authorList>
    </citation>
    <scope>NUCLEOTIDE SEQUENCE</scope>
    <source>
        <strain evidence="2">MPI-CAGE-CH-0243</strain>
    </source>
</reference>
<dbReference type="Proteomes" id="UP000700596">
    <property type="component" value="Unassembled WGS sequence"/>
</dbReference>
<gene>
    <name evidence="2" type="ORF">B0J11DRAFT_602078</name>
</gene>
<keyword evidence="3" id="KW-1185">Reference proteome</keyword>
<name>A0A9P9I5T6_9PLEO</name>
<evidence type="ECO:0000256" key="1">
    <source>
        <dbReference type="SAM" id="MobiDB-lite"/>
    </source>
</evidence>
<proteinExistence type="predicted"/>
<organism evidence="2 3">
    <name type="scientific">Dendryphion nanum</name>
    <dbReference type="NCBI Taxonomy" id="256645"/>
    <lineage>
        <taxon>Eukaryota</taxon>
        <taxon>Fungi</taxon>
        <taxon>Dikarya</taxon>
        <taxon>Ascomycota</taxon>
        <taxon>Pezizomycotina</taxon>
        <taxon>Dothideomycetes</taxon>
        <taxon>Pleosporomycetidae</taxon>
        <taxon>Pleosporales</taxon>
        <taxon>Torulaceae</taxon>
        <taxon>Dendryphion</taxon>
    </lineage>
</organism>
<evidence type="ECO:0000313" key="2">
    <source>
        <dbReference type="EMBL" id="KAH7108873.1"/>
    </source>
</evidence>
<dbReference type="AlphaFoldDB" id="A0A9P9I5T6"/>
<dbReference type="EMBL" id="JAGMWT010000035">
    <property type="protein sequence ID" value="KAH7108873.1"/>
    <property type="molecule type" value="Genomic_DNA"/>
</dbReference>
<accession>A0A9P9I5T6</accession>